<dbReference type="OrthoDB" id="3935740at2759"/>
<keyword evidence="3" id="KW-1185">Reference proteome</keyword>
<dbReference type="GO" id="GO:0004623">
    <property type="term" value="F:phospholipase A2 activity"/>
    <property type="evidence" value="ECO:0007669"/>
    <property type="project" value="InterPro"/>
</dbReference>
<gene>
    <name evidence="2" type="ORF">ACA1_063360</name>
</gene>
<dbReference type="PANTHER" id="PTHR12824">
    <property type="entry name" value="GROUP XII SECRETORY PHOSPHOLIPASE A2 FAMILY MEMBER"/>
    <property type="match status" value="1"/>
</dbReference>
<protein>
    <submittedName>
        <fullName evidence="2">Phospholipase A2, putative</fullName>
    </submittedName>
</protein>
<dbReference type="GO" id="GO:0016042">
    <property type="term" value="P:lipid catabolic process"/>
    <property type="evidence" value="ECO:0007669"/>
    <property type="project" value="InterPro"/>
</dbReference>
<dbReference type="SUPFAM" id="SSF48619">
    <property type="entry name" value="Phospholipase A2, PLA2"/>
    <property type="match status" value="1"/>
</dbReference>
<dbReference type="EMBL" id="KB007974">
    <property type="protein sequence ID" value="ELR17572.1"/>
    <property type="molecule type" value="Genomic_DNA"/>
</dbReference>
<dbReference type="OMA" id="CTCDSEN"/>
<dbReference type="SMR" id="L8GXA0"/>
<dbReference type="AlphaFoldDB" id="L8GXA0"/>
<dbReference type="GO" id="GO:0050482">
    <property type="term" value="P:arachidonate secretion"/>
    <property type="evidence" value="ECO:0007669"/>
    <property type="project" value="InterPro"/>
</dbReference>
<dbReference type="PANTHER" id="PTHR12824:SF8">
    <property type="entry name" value="GXIVSPLA2, ISOFORM A"/>
    <property type="match status" value="1"/>
</dbReference>
<dbReference type="Proteomes" id="UP000011083">
    <property type="component" value="Unassembled WGS sequence"/>
</dbReference>
<dbReference type="InterPro" id="IPR036444">
    <property type="entry name" value="PLipase_A2_dom_sf"/>
</dbReference>
<dbReference type="RefSeq" id="XP_004339585.1">
    <property type="nucleotide sequence ID" value="XM_004339537.1"/>
</dbReference>
<proteinExistence type="predicted"/>
<dbReference type="GO" id="GO:0005509">
    <property type="term" value="F:calcium ion binding"/>
    <property type="evidence" value="ECO:0007669"/>
    <property type="project" value="InterPro"/>
</dbReference>
<dbReference type="STRING" id="1257118.L8GXA0"/>
<sequence length="167" mass="17540">MIARLPLTILLLAAVAVSLCAACTQPSCTTGTYGLIPGFTPTSNGCGSYGVSIDAPFGVTPCCNQHDICYHSCNTSKSDCDDRFDQCMKDVCDSEDDIEKIACRAQAELFYQAVMDLGCRAYLNNQEAGCQCSDGSIVTSPGSSSSADTRAVSTLLQFATTVAGLIM</sequence>
<name>L8GXA0_ACACF</name>
<feature type="signal peptide" evidence="1">
    <location>
        <begin position="1"/>
        <end position="22"/>
    </location>
</feature>
<dbReference type="Pfam" id="PF06951">
    <property type="entry name" value="PLA2G12"/>
    <property type="match status" value="1"/>
</dbReference>
<dbReference type="InterPro" id="IPR010711">
    <property type="entry name" value="PLA2G12"/>
</dbReference>
<evidence type="ECO:0000313" key="3">
    <source>
        <dbReference type="Proteomes" id="UP000011083"/>
    </source>
</evidence>
<accession>L8GXA0</accession>
<evidence type="ECO:0000256" key="1">
    <source>
        <dbReference type="SAM" id="SignalP"/>
    </source>
</evidence>
<dbReference type="Gene3D" id="1.20.90.10">
    <property type="entry name" value="Phospholipase A2 domain"/>
    <property type="match status" value="1"/>
</dbReference>
<dbReference type="VEuPathDB" id="AmoebaDB:ACA1_063360"/>
<dbReference type="GeneID" id="14918283"/>
<dbReference type="GO" id="GO:0006644">
    <property type="term" value="P:phospholipid metabolic process"/>
    <property type="evidence" value="ECO:0007669"/>
    <property type="project" value="InterPro"/>
</dbReference>
<feature type="chain" id="PRO_5003989922" evidence="1">
    <location>
        <begin position="23"/>
        <end position="167"/>
    </location>
</feature>
<organism evidence="2 3">
    <name type="scientific">Acanthamoeba castellanii (strain ATCC 30010 / Neff)</name>
    <dbReference type="NCBI Taxonomy" id="1257118"/>
    <lineage>
        <taxon>Eukaryota</taxon>
        <taxon>Amoebozoa</taxon>
        <taxon>Discosea</taxon>
        <taxon>Longamoebia</taxon>
        <taxon>Centramoebida</taxon>
        <taxon>Acanthamoebidae</taxon>
        <taxon>Acanthamoeba</taxon>
    </lineage>
</organism>
<evidence type="ECO:0000313" key="2">
    <source>
        <dbReference type="EMBL" id="ELR17572.1"/>
    </source>
</evidence>
<reference evidence="2 3" key="1">
    <citation type="journal article" date="2013" name="Genome Biol.">
        <title>Genome of Acanthamoeba castellanii highlights extensive lateral gene transfer and early evolution of tyrosine kinase signaling.</title>
        <authorList>
            <person name="Clarke M."/>
            <person name="Lohan A.J."/>
            <person name="Liu B."/>
            <person name="Lagkouvardos I."/>
            <person name="Roy S."/>
            <person name="Zafar N."/>
            <person name="Bertelli C."/>
            <person name="Schilde C."/>
            <person name="Kianianmomeni A."/>
            <person name="Burglin T.R."/>
            <person name="Frech C."/>
            <person name="Turcotte B."/>
            <person name="Kopec K.O."/>
            <person name="Synnott J.M."/>
            <person name="Choo C."/>
            <person name="Paponov I."/>
            <person name="Finkler A."/>
            <person name="Soon Heng Tan C."/>
            <person name="Hutchins A.P."/>
            <person name="Weinmeier T."/>
            <person name="Rattei T."/>
            <person name="Chu J.S."/>
            <person name="Gimenez G."/>
            <person name="Irimia M."/>
            <person name="Rigden D.J."/>
            <person name="Fitzpatrick D.A."/>
            <person name="Lorenzo-Morales J."/>
            <person name="Bateman A."/>
            <person name="Chiu C.H."/>
            <person name="Tang P."/>
            <person name="Hegemann P."/>
            <person name="Fromm H."/>
            <person name="Raoult D."/>
            <person name="Greub G."/>
            <person name="Miranda-Saavedra D."/>
            <person name="Chen N."/>
            <person name="Nash P."/>
            <person name="Ginger M.L."/>
            <person name="Horn M."/>
            <person name="Schaap P."/>
            <person name="Caler L."/>
            <person name="Loftus B."/>
        </authorList>
    </citation>
    <scope>NUCLEOTIDE SEQUENCE [LARGE SCALE GENOMIC DNA]</scope>
    <source>
        <strain evidence="2 3">Neff</strain>
    </source>
</reference>
<keyword evidence="1" id="KW-0732">Signal</keyword>
<dbReference type="KEGG" id="acan:ACA1_063360"/>
<dbReference type="GO" id="GO:0005576">
    <property type="term" value="C:extracellular region"/>
    <property type="evidence" value="ECO:0007669"/>
    <property type="project" value="InterPro"/>
</dbReference>